<protein>
    <recommendedName>
        <fullName evidence="1">Microbial-type PARG catalytic domain-containing protein</fullName>
    </recommendedName>
</protein>
<dbReference type="InterPro" id="IPR043472">
    <property type="entry name" value="Macro_dom-like"/>
</dbReference>
<dbReference type="Gene3D" id="3.40.220.10">
    <property type="entry name" value="Leucine Aminopeptidase, subunit E, domain 1"/>
    <property type="match status" value="1"/>
</dbReference>
<dbReference type="PANTHER" id="PTHR35596:SF1">
    <property type="entry name" value="MICROBIAL-TYPE PARG CATALYTIC DOMAIN-CONTAINING PROTEIN"/>
    <property type="match status" value="1"/>
</dbReference>
<dbReference type="Proteomes" id="UP000219338">
    <property type="component" value="Unassembled WGS sequence"/>
</dbReference>
<dbReference type="OMA" id="AHRDPFY"/>
<dbReference type="EMBL" id="FUEG01000011">
    <property type="protein sequence ID" value="SJL09789.1"/>
    <property type="molecule type" value="Genomic_DNA"/>
</dbReference>
<proteinExistence type="predicted"/>
<dbReference type="PANTHER" id="PTHR35596">
    <property type="entry name" value="DUF2263 DOMAIN-CONTAINING PROTEIN"/>
    <property type="match status" value="1"/>
</dbReference>
<dbReference type="InterPro" id="IPR019261">
    <property type="entry name" value="PARG_cat_microbial"/>
</dbReference>
<dbReference type="SUPFAM" id="SSF52949">
    <property type="entry name" value="Macro domain-like"/>
    <property type="match status" value="1"/>
</dbReference>
<organism evidence="2 3">
    <name type="scientific">Armillaria ostoyae</name>
    <name type="common">Armillaria root rot fungus</name>
    <dbReference type="NCBI Taxonomy" id="47428"/>
    <lineage>
        <taxon>Eukaryota</taxon>
        <taxon>Fungi</taxon>
        <taxon>Dikarya</taxon>
        <taxon>Basidiomycota</taxon>
        <taxon>Agaricomycotina</taxon>
        <taxon>Agaricomycetes</taxon>
        <taxon>Agaricomycetidae</taxon>
        <taxon>Agaricales</taxon>
        <taxon>Marasmiineae</taxon>
        <taxon>Physalacriaceae</taxon>
        <taxon>Armillaria</taxon>
    </lineage>
</organism>
<accession>A0A284RM08</accession>
<reference evidence="3" key="1">
    <citation type="journal article" date="2017" name="Nat. Ecol. Evol.">
        <title>Genome expansion and lineage-specific genetic innovations in the forest pathogenic fungi Armillaria.</title>
        <authorList>
            <person name="Sipos G."/>
            <person name="Prasanna A.N."/>
            <person name="Walter M.C."/>
            <person name="O'Connor E."/>
            <person name="Balint B."/>
            <person name="Krizsan K."/>
            <person name="Kiss B."/>
            <person name="Hess J."/>
            <person name="Varga T."/>
            <person name="Slot J."/>
            <person name="Riley R."/>
            <person name="Boka B."/>
            <person name="Rigling D."/>
            <person name="Barry K."/>
            <person name="Lee J."/>
            <person name="Mihaltcheva S."/>
            <person name="LaButti K."/>
            <person name="Lipzen A."/>
            <person name="Waldron R."/>
            <person name="Moloney N.M."/>
            <person name="Sperisen C."/>
            <person name="Kredics L."/>
            <person name="Vagvoelgyi C."/>
            <person name="Patrignani A."/>
            <person name="Fitzpatrick D."/>
            <person name="Nagy I."/>
            <person name="Doyle S."/>
            <person name="Anderson J.B."/>
            <person name="Grigoriev I.V."/>
            <person name="Gueldener U."/>
            <person name="Muensterkoetter M."/>
            <person name="Nagy L.G."/>
        </authorList>
    </citation>
    <scope>NUCLEOTIDE SEQUENCE [LARGE SCALE GENOMIC DNA]</scope>
    <source>
        <strain evidence="3">C18/9</strain>
    </source>
</reference>
<evidence type="ECO:0000313" key="3">
    <source>
        <dbReference type="Proteomes" id="UP000219338"/>
    </source>
</evidence>
<dbReference type="InterPro" id="IPR012664">
    <property type="entry name" value="CHP02452"/>
</dbReference>
<gene>
    <name evidence="2" type="ORF">ARMOST_13170</name>
</gene>
<evidence type="ECO:0000259" key="1">
    <source>
        <dbReference type="Pfam" id="PF10021"/>
    </source>
</evidence>
<dbReference type="OrthoDB" id="9985428at2759"/>
<name>A0A284RM08_ARMOS</name>
<dbReference type="NCBIfam" id="TIGR02452">
    <property type="entry name" value="TIGR02452 family protein"/>
    <property type="match status" value="1"/>
</dbReference>
<keyword evidence="3" id="KW-1185">Reference proteome</keyword>
<sequence length="272" mass="29752">MSEFALRKAVALDTIAHSPALIKEHEQDGATALSSFIPQQLPPLDASSCPRHPPNKVDILNSDSYAAARNFGDEAKGKIAVLNLASDECRAGGWAVSLSRTQEEALCYSSTLYHTLSESYYPWPNTGPGSVAGVYSPGVVVHRDDLDHELVEFPRESGKRIVVAVLTVAAPRDPQLTEDGQRFADPSVLEDLRGKIRLVYRMAASNGKEYIVLGAMGCGAYNCPPVLVANEMKNILLENEFKGWFKKVTFAVYSKGQGNYDIFKEVFLDVVV</sequence>
<evidence type="ECO:0000313" key="2">
    <source>
        <dbReference type="EMBL" id="SJL09789.1"/>
    </source>
</evidence>
<dbReference type="Pfam" id="PF10021">
    <property type="entry name" value="PARG_cat_microb"/>
    <property type="match status" value="1"/>
</dbReference>
<feature type="domain" description="Microbial-type PARG catalytic" evidence="1">
    <location>
        <begin position="54"/>
        <end position="144"/>
    </location>
</feature>
<dbReference type="AlphaFoldDB" id="A0A284RM08"/>